<sequence length="74" mass="7848">MQEKPTGGGVITLTGNRSAVVDGCDGILDYDGEKVVLRTGRLTVRIGGRDLRLTKLTSSSAMVEGVISALEYSY</sequence>
<organism evidence="2 4">
    <name type="scientific">Acutalibacter muris</name>
    <dbReference type="NCBI Taxonomy" id="1796620"/>
    <lineage>
        <taxon>Bacteria</taxon>
        <taxon>Bacillati</taxon>
        <taxon>Bacillota</taxon>
        <taxon>Clostridia</taxon>
        <taxon>Eubacteriales</taxon>
        <taxon>Acutalibacteraceae</taxon>
        <taxon>Acutalibacter</taxon>
    </lineage>
</organism>
<dbReference type="RefSeq" id="WP_066538669.1">
    <property type="nucleotide sequence ID" value="NZ_CAPVCI010000007.1"/>
</dbReference>
<evidence type="ECO:0000313" key="1">
    <source>
        <dbReference type="EMBL" id="ASB42084.1"/>
    </source>
</evidence>
<dbReference type="EMBL" id="CP065321">
    <property type="protein sequence ID" value="QQR31354.1"/>
    <property type="molecule type" value="Genomic_DNA"/>
</dbReference>
<proteinExistence type="predicted"/>
<accession>A0A1Z2XUF9</accession>
<dbReference type="KEGG" id="amur:ADH66_16310"/>
<evidence type="ECO:0000313" key="2">
    <source>
        <dbReference type="EMBL" id="QQR31354.1"/>
    </source>
</evidence>
<dbReference type="InterPro" id="IPR022476">
    <property type="entry name" value="Spore_YabP/YqfC"/>
</dbReference>
<dbReference type="AlphaFoldDB" id="A0A1Z2XUF9"/>
<gene>
    <name evidence="1" type="ORF">ADH66_16310</name>
    <name evidence="2" type="ORF">I5Q82_06700</name>
</gene>
<keyword evidence="3" id="KW-1185">Reference proteome</keyword>
<reference evidence="2 4" key="3">
    <citation type="submission" date="2020-11" db="EMBL/GenBank/DDBJ databases">
        <title>Closed and high quality bacterial genomes of the OMM12 community.</title>
        <authorList>
            <person name="Marbouty M."/>
            <person name="Lamy-Besnier Q."/>
            <person name="Debarbieux L."/>
            <person name="Koszul R."/>
        </authorList>
    </citation>
    <scope>NUCLEOTIDE SEQUENCE [LARGE SCALE GENOMIC DNA]</scope>
    <source>
        <strain evidence="2 4">KB18</strain>
    </source>
</reference>
<evidence type="ECO:0000313" key="4">
    <source>
        <dbReference type="Proteomes" id="UP000596035"/>
    </source>
</evidence>
<dbReference type="Proteomes" id="UP000596035">
    <property type="component" value="Chromosome"/>
</dbReference>
<name>A0A1Z2XUF9_9FIRM</name>
<dbReference type="Proteomes" id="UP000196710">
    <property type="component" value="Chromosome"/>
</dbReference>
<dbReference type="Pfam" id="PF07873">
    <property type="entry name" value="YabP"/>
    <property type="match status" value="1"/>
</dbReference>
<dbReference type="EMBL" id="CP021422">
    <property type="protein sequence ID" value="ASB42084.1"/>
    <property type="molecule type" value="Genomic_DNA"/>
</dbReference>
<reference evidence="1" key="1">
    <citation type="journal article" date="2017" name="Genome Announc.">
        <title>High-Quality Whole-Genome Sequences of the Oligo-Mouse-Microbiota Bacterial Community.</title>
        <authorList>
            <person name="Garzetti D."/>
            <person name="Brugiroux S."/>
            <person name="Bunk B."/>
            <person name="Pukall R."/>
            <person name="McCoy K.D."/>
            <person name="Macpherson A.J."/>
            <person name="Stecher B."/>
        </authorList>
    </citation>
    <scope>NUCLEOTIDE SEQUENCE</scope>
    <source>
        <strain evidence="1">KB18</strain>
    </source>
</reference>
<reference evidence="3" key="2">
    <citation type="submission" date="2017-05" db="EMBL/GenBank/DDBJ databases">
        <title>Improved OligoMM genomes.</title>
        <authorList>
            <person name="Garzetti D."/>
        </authorList>
    </citation>
    <scope>NUCLEOTIDE SEQUENCE [LARGE SCALE GENOMIC DNA]</scope>
    <source>
        <strain evidence="3">KB18</strain>
    </source>
</reference>
<protein>
    <submittedName>
        <fullName evidence="2">YabP/YqfC family sporulation protein</fullName>
    </submittedName>
</protein>
<evidence type="ECO:0000313" key="3">
    <source>
        <dbReference type="Proteomes" id="UP000196710"/>
    </source>
</evidence>